<accession>W3V7X2</accession>
<dbReference type="AlphaFoldDB" id="W3V7X2"/>
<dbReference type="RefSeq" id="WP_036845052.1">
    <property type="nucleotide sequence ID" value="NZ_AYSJ01000008.1"/>
</dbReference>
<dbReference type="Proteomes" id="UP000018957">
    <property type="component" value="Unassembled WGS sequence"/>
</dbReference>
<organism evidence="2 3">
    <name type="scientific">Photorhabdus khanii NC19</name>
    <dbReference type="NCBI Taxonomy" id="1004151"/>
    <lineage>
        <taxon>Bacteria</taxon>
        <taxon>Pseudomonadati</taxon>
        <taxon>Pseudomonadota</taxon>
        <taxon>Gammaproteobacteria</taxon>
        <taxon>Enterobacterales</taxon>
        <taxon>Morganellaceae</taxon>
        <taxon>Photorhabdus</taxon>
    </lineage>
</organism>
<proteinExistence type="predicted"/>
<protein>
    <recommendedName>
        <fullName evidence="1">DUF4158 domain-containing protein</fullName>
    </recommendedName>
</protein>
<evidence type="ECO:0000313" key="2">
    <source>
        <dbReference type="EMBL" id="ETS32016.1"/>
    </source>
</evidence>
<gene>
    <name evidence="2" type="ORF">PTE_01773</name>
</gene>
<name>W3V7X2_9GAMM</name>
<dbReference type="OrthoDB" id="5292689at2"/>
<reference evidence="2 3" key="1">
    <citation type="submission" date="2013-11" db="EMBL/GenBank/DDBJ databases">
        <title>Elucidation of the Photorhabdus temperata genome and generation of transposon mutant library to identify motility mutants.</title>
        <authorList>
            <person name="Hurst S.G.IV."/>
            <person name="Micheals B."/>
            <person name="Abebe-Akele F."/>
            <person name="Rowedder H."/>
            <person name="Bullock H."/>
            <person name="Jackobeck R."/>
            <person name="Janicki E."/>
            <person name="Tisa L.S."/>
        </authorList>
    </citation>
    <scope>NUCLEOTIDE SEQUENCE [LARGE SCALE GENOMIC DNA]</scope>
    <source>
        <strain evidence="2 3">NC19</strain>
    </source>
</reference>
<dbReference type="Pfam" id="PF13700">
    <property type="entry name" value="DUF4158"/>
    <property type="match status" value="1"/>
</dbReference>
<evidence type="ECO:0000313" key="3">
    <source>
        <dbReference type="Proteomes" id="UP000018957"/>
    </source>
</evidence>
<keyword evidence="3" id="KW-1185">Reference proteome</keyword>
<comment type="caution">
    <text evidence="2">The sequence shown here is derived from an EMBL/GenBank/DDBJ whole genome shotgun (WGS) entry which is preliminary data.</text>
</comment>
<dbReference type="PATRIC" id="fig|1004151.3.peg.1814"/>
<feature type="domain" description="DUF4158" evidence="1">
    <location>
        <begin position="15"/>
        <end position="177"/>
    </location>
</feature>
<evidence type="ECO:0000259" key="1">
    <source>
        <dbReference type="Pfam" id="PF13700"/>
    </source>
</evidence>
<sequence>MTSRRKDKGKRLTVLTDAEKFALYGLPDFDEGQQLEYLSLTADELALANSRPEILSQIYCILQTGYFKAKHAFFHFSPKDVESDFDFVVQRYFRGVSLTDRTITTHEYYAQRKLITDFFGYRQWSGSVGPQLDARAAQIVHRDITPGFVATELICWLNEKKIVRPGYSTLQKIISKALSTERQRLAGILLSSLDTETQRVLNSLLKKDDALSGLAVLKQEAKDFRWRQMSRERDKRNQLAPIYQKARQLLPELGISQQNLLYFASLVNFYTIHDLRNLKTEQTWLYLMCYIWLRYRQLSDNLTSAMMWHMKQTEECSSCSLSSQTCGDRRVCSTPPNPHFWCKN</sequence>
<dbReference type="EMBL" id="AYSJ01000008">
    <property type="protein sequence ID" value="ETS32016.1"/>
    <property type="molecule type" value="Genomic_DNA"/>
</dbReference>
<dbReference type="InterPro" id="IPR025296">
    <property type="entry name" value="DUF4158"/>
</dbReference>